<dbReference type="Proteomes" id="UP000265100">
    <property type="component" value="Chromosome 7"/>
</dbReference>
<protein>
    <submittedName>
        <fullName evidence="2">Uncharacterized protein</fullName>
    </submittedName>
</protein>
<dbReference type="InterPro" id="IPR026153">
    <property type="entry name" value="Treslin"/>
</dbReference>
<dbReference type="GO" id="GO:0003682">
    <property type="term" value="F:chromatin binding"/>
    <property type="evidence" value="ECO:0007669"/>
    <property type="project" value="TreeGrafter"/>
</dbReference>
<feature type="compositionally biased region" description="Polar residues" evidence="1">
    <location>
        <begin position="77"/>
        <end position="91"/>
    </location>
</feature>
<feature type="region of interest" description="Disordered" evidence="1">
    <location>
        <begin position="1"/>
        <end position="45"/>
    </location>
</feature>
<dbReference type="AlphaFoldDB" id="A0AAX7VNG9"/>
<dbReference type="PANTHER" id="PTHR21556">
    <property type="entry name" value="TRESLIN"/>
    <property type="match status" value="1"/>
</dbReference>
<feature type="region of interest" description="Disordered" evidence="1">
    <location>
        <begin position="62"/>
        <end position="95"/>
    </location>
</feature>
<reference evidence="2" key="1">
    <citation type="submission" date="2018-05" db="EMBL/GenBank/DDBJ databases">
        <authorList>
            <person name="Datahose"/>
        </authorList>
    </citation>
    <scope>NUCLEOTIDE SEQUENCE</scope>
</reference>
<accession>A0AAX7VNG9</accession>
<dbReference type="GO" id="GO:0030174">
    <property type="term" value="P:regulation of DNA-templated DNA replication initiation"/>
    <property type="evidence" value="ECO:0007669"/>
    <property type="project" value="TreeGrafter"/>
</dbReference>
<evidence type="ECO:0000313" key="2">
    <source>
        <dbReference type="Ensembl" id="ENSACLP00000082657.1"/>
    </source>
</evidence>
<keyword evidence="3" id="KW-1185">Reference proteome</keyword>
<proteinExistence type="predicted"/>
<organism evidence="2 3">
    <name type="scientific">Astatotilapia calliptera</name>
    <name type="common">Eastern happy</name>
    <name type="synonym">Chromis callipterus</name>
    <dbReference type="NCBI Taxonomy" id="8154"/>
    <lineage>
        <taxon>Eukaryota</taxon>
        <taxon>Metazoa</taxon>
        <taxon>Chordata</taxon>
        <taxon>Craniata</taxon>
        <taxon>Vertebrata</taxon>
        <taxon>Euteleostomi</taxon>
        <taxon>Actinopterygii</taxon>
        <taxon>Neopterygii</taxon>
        <taxon>Teleostei</taxon>
        <taxon>Neoteleostei</taxon>
        <taxon>Acanthomorphata</taxon>
        <taxon>Ovalentaria</taxon>
        <taxon>Cichlomorphae</taxon>
        <taxon>Cichliformes</taxon>
        <taxon>Cichlidae</taxon>
        <taxon>African cichlids</taxon>
        <taxon>Pseudocrenilabrinae</taxon>
        <taxon>Haplochromini</taxon>
        <taxon>Astatotilapia</taxon>
    </lineage>
</organism>
<sequence>MQKSGLPKLKIKRTDSTNAGEFVSDGSPRSGAQSPVVAKGTPGKGGSVQTYICQSYTPTHHPALSPVTAETVPLTPSPQSAGKVTPENLNSWPRRKRAQISVLGGKDRGLKGEPQLEELLEEAELGVSRLRDIEDTDEPLDNKAKSLALTSKQSPPVGSDVSPLSPLEELYWMEKLAECTDSHRAENETGWASQNEDGIS</sequence>
<dbReference type="GO" id="GO:0010212">
    <property type="term" value="P:response to ionizing radiation"/>
    <property type="evidence" value="ECO:0007669"/>
    <property type="project" value="InterPro"/>
</dbReference>
<dbReference type="GO" id="GO:0005634">
    <property type="term" value="C:nucleus"/>
    <property type="evidence" value="ECO:0007669"/>
    <property type="project" value="InterPro"/>
</dbReference>
<reference evidence="2" key="3">
    <citation type="submission" date="2025-09" db="UniProtKB">
        <authorList>
            <consortium name="Ensembl"/>
        </authorList>
    </citation>
    <scope>IDENTIFICATION</scope>
</reference>
<dbReference type="Ensembl" id="ENSACLT00000075838.1">
    <property type="protein sequence ID" value="ENSACLP00000082657.1"/>
    <property type="gene ID" value="ENSACLG00000035241.1"/>
</dbReference>
<dbReference type="GO" id="GO:0006260">
    <property type="term" value="P:DNA replication"/>
    <property type="evidence" value="ECO:0007669"/>
    <property type="project" value="InterPro"/>
</dbReference>
<name>A0AAX7VNG9_ASTCA</name>
<evidence type="ECO:0000313" key="3">
    <source>
        <dbReference type="Proteomes" id="UP000265100"/>
    </source>
</evidence>
<dbReference type="GO" id="GO:0007095">
    <property type="term" value="P:mitotic G2 DNA damage checkpoint signaling"/>
    <property type="evidence" value="ECO:0007669"/>
    <property type="project" value="TreeGrafter"/>
</dbReference>
<feature type="region of interest" description="Disordered" evidence="1">
    <location>
        <begin position="129"/>
        <end position="164"/>
    </location>
</feature>
<reference evidence="2" key="2">
    <citation type="submission" date="2025-08" db="UniProtKB">
        <authorList>
            <consortium name="Ensembl"/>
        </authorList>
    </citation>
    <scope>IDENTIFICATION</scope>
</reference>
<dbReference type="PANTHER" id="PTHR21556:SF2">
    <property type="entry name" value="TRESLIN"/>
    <property type="match status" value="1"/>
</dbReference>
<dbReference type="GO" id="GO:0033314">
    <property type="term" value="P:mitotic DNA replication checkpoint signaling"/>
    <property type="evidence" value="ECO:0007669"/>
    <property type="project" value="InterPro"/>
</dbReference>
<evidence type="ECO:0000256" key="1">
    <source>
        <dbReference type="SAM" id="MobiDB-lite"/>
    </source>
</evidence>